<keyword evidence="3" id="KW-1185">Reference proteome</keyword>
<keyword evidence="1" id="KW-0812">Transmembrane</keyword>
<keyword evidence="1" id="KW-0472">Membrane</keyword>
<evidence type="ECO:0000256" key="1">
    <source>
        <dbReference type="SAM" id="Phobius"/>
    </source>
</evidence>
<accession>A0A1M6AJI0</accession>
<dbReference type="Proteomes" id="UP000184192">
    <property type="component" value="Unassembled WGS sequence"/>
</dbReference>
<name>A0A1M6AJI0_9BACE</name>
<reference evidence="3" key="1">
    <citation type="submission" date="2016-11" db="EMBL/GenBank/DDBJ databases">
        <authorList>
            <person name="Varghese N."/>
            <person name="Submissions S."/>
        </authorList>
    </citation>
    <scope>NUCLEOTIDE SEQUENCE [LARGE SCALE GENOMIC DNA]</scope>
    <source>
        <strain evidence="3">DSM 26884</strain>
    </source>
</reference>
<feature type="transmembrane region" description="Helical" evidence="1">
    <location>
        <begin position="63"/>
        <end position="81"/>
    </location>
</feature>
<proteinExistence type="predicted"/>
<dbReference type="EMBL" id="FQZN01000001">
    <property type="protein sequence ID" value="SHI36595.1"/>
    <property type="molecule type" value="Genomic_DNA"/>
</dbReference>
<dbReference type="AlphaFoldDB" id="A0A1M6AJI0"/>
<keyword evidence="1" id="KW-1133">Transmembrane helix</keyword>
<evidence type="ECO:0000313" key="2">
    <source>
        <dbReference type="EMBL" id="SHI36595.1"/>
    </source>
</evidence>
<feature type="transmembrane region" description="Helical" evidence="1">
    <location>
        <begin position="34"/>
        <end position="51"/>
    </location>
</feature>
<organism evidence="2 3">
    <name type="scientific">Bacteroides stercorirosoris</name>
    <dbReference type="NCBI Taxonomy" id="871324"/>
    <lineage>
        <taxon>Bacteria</taxon>
        <taxon>Pseudomonadati</taxon>
        <taxon>Bacteroidota</taxon>
        <taxon>Bacteroidia</taxon>
        <taxon>Bacteroidales</taxon>
        <taxon>Bacteroidaceae</taxon>
        <taxon>Bacteroides</taxon>
    </lineage>
</organism>
<sequence length="87" mass="10140">MKKIKWSPILILFPFLIVLHTLWRAYICVWTAFSFPLIVGFMIMMLIVVLLDRFFVMCVTIKIAWIIETVILVATILLFFSKCVGQA</sequence>
<protein>
    <submittedName>
        <fullName evidence="2">Uncharacterized protein</fullName>
    </submittedName>
</protein>
<gene>
    <name evidence="2" type="ORF">SAMN05444350_101284</name>
</gene>
<evidence type="ECO:0000313" key="3">
    <source>
        <dbReference type="Proteomes" id="UP000184192"/>
    </source>
</evidence>